<reference evidence="2" key="1">
    <citation type="submission" date="2019-04" db="EMBL/GenBank/DDBJ databases">
        <authorList>
            <person name="Alioto T."/>
            <person name="Alioto T."/>
        </authorList>
    </citation>
    <scope>NUCLEOTIDE SEQUENCE [LARGE SCALE GENOMIC DNA]</scope>
</reference>
<organism evidence="2 3">
    <name type="scientific">Marmota monax</name>
    <name type="common">Woodchuck</name>
    <dbReference type="NCBI Taxonomy" id="9995"/>
    <lineage>
        <taxon>Eukaryota</taxon>
        <taxon>Metazoa</taxon>
        <taxon>Chordata</taxon>
        <taxon>Craniata</taxon>
        <taxon>Vertebrata</taxon>
        <taxon>Euteleostomi</taxon>
        <taxon>Mammalia</taxon>
        <taxon>Eutheria</taxon>
        <taxon>Euarchontoglires</taxon>
        <taxon>Glires</taxon>
        <taxon>Rodentia</taxon>
        <taxon>Sciuromorpha</taxon>
        <taxon>Sciuridae</taxon>
        <taxon>Xerinae</taxon>
        <taxon>Marmotini</taxon>
        <taxon>Marmota</taxon>
    </lineage>
</organism>
<evidence type="ECO:0000313" key="2">
    <source>
        <dbReference type="EMBL" id="VTJ85013.1"/>
    </source>
</evidence>
<feature type="non-terminal residue" evidence="2">
    <location>
        <position position="1"/>
    </location>
</feature>
<gene>
    <name evidence="2" type="ORF">MONAX_5E013454</name>
</gene>
<feature type="compositionally biased region" description="Polar residues" evidence="1">
    <location>
        <begin position="1"/>
        <end position="21"/>
    </location>
</feature>
<dbReference type="AlphaFoldDB" id="A0A5E4CT74"/>
<protein>
    <submittedName>
        <fullName evidence="2">Uncharacterized protein</fullName>
    </submittedName>
</protein>
<sequence length="74" mass="7780">LPNQQASQAPRGTLASTTQHSVGGRCHPQCELGIRLLFILENESAGGDQAEPEASPPGFEAVVALLCNRHDTDA</sequence>
<proteinExistence type="predicted"/>
<dbReference type="EMBL" id="CABDUW010002003">
    <property type="protein sequence ID" value="VTJ85013.1"/>
    <property type="molecule type" value="Genomic_DNA"/>
</dbReference>
<dbReference type="Proteomes" id="UP000335636">
    <property type="component" value="Unassembled WGS sequence"/>
</dbReference>
<feature type="region of interest" description="Disordered" evidence="1">
    <location>
        <begin position="1"/>
        <end position="24"/>
    </location>
</feature>
<keyword evidence="3" id="KW-1185">Reference proteome</keyword>
<name>A0A5E4CT74_MARMO</name>
<evidence type="ECO:0000313" key="3">
    <source>
        <dbReference type="Proteomes" id="UP000335636"/>
    </source>
</evidence>
<accession>A0A5E4CT74</accession>
<evidence type="ECO:0000256" key="1">
    <source>
        <dbReference type="SAM" id="MobiDB-lite"/>
    </source>
</evidence>
<comment type="caution">
    <text evidence="2">The sequence shown here is derived from an EMBL/GenBank/DDBJ whole genome shotgun (WGS) entry which is preliminary data.</text>
</comment>